<proteinExistence type="inferred from homology"/>
<evidence type="ECO:0000259" key="7">
    <source>
        <dbReference type="Pfam" id="PF01435"/>
    </source>
</evidence>
<dbReference type="GO" id="GO:0046872">
    <property type="term" value="F:metal ion binding"/>
    <property type="evidence" value="ECO:0007669"/>
    <property type="project" value="UniProtKB-KW"/>
</dbReference>
<keyword evidence="9" id="KW-1185">Reference proteome</keyword>
<dbReference type="GO" id="GO:0016020">
    <property type="term" value="C:membrane"/>
    <property type="evidence" value="ECO:0007669"/>
    <property type="project" value="TreeGrafter"/>
</dbReference>
<gene>
    <name evidence="8" type="ORF">CPIN18021_0950</name>
</gene>
<dbReference type="Pfam" id="PF01435">
    <property type="entry name" value="Peptidase_M48"/>
    <property type="match status" value="1"/>
</dbReference>
<keyword evidence="1 6" id="KW-0645">Protease</keyword>
<reference evidence="9" key="1">
    <citation type="submission" date="2016-09" db="EMBL/GenBank/DDBJ databases">
        <title>Comparative genomics of the Campylobacter concisus group.</title>
        <authorList>
            <person name="Miller W.G."/>
            <person name="Yee E."/>
            <person name="Chapman M.H."/>
            <person name="Huynh S."/>
            <person name="Bono J.L."/>
            <person name="On S.L.W."/>
            <person name="StLeger J."/>
            <person name="Foster G."/>
            <person name="Parker C.T."/>
        </authorList>
    </citation>
    <scope>NUCLEOTIDE SEQUENCE [LARGE SCALE GENOMIC DNA]</scope>
    <source>
        <strain evidence="9">RM18021</strain>
    </source>
</reference>
<evidence type="ECO:0000313" key="8">
    <source>
        <dbReference type="EMBL" id="AQW87758.1"/>
    </source>
</evidence>
<comment type="cofactor">
    <cofactor evidence="6">
        <name>Zn(2+)</name>
        <dbReference type="ChEBI" id="CHEBI:29105"/>
    </cofactor>
    <text evidence="6">Binds 1 zinc ion per subunit.</text>
</comment>
<evidence type="ECO:0000256" key="5">
    <source>
        <dbReference type="ARBA" id="ARBA00023049"/>
    </source>
</evidence>
<dbReference type="PANTHER" id="PTHR22726">
    <property type="entry name" value="METALLOENDOPEPTIDASE OMA1"/>
    <property type="match status" value="1"/>
</dbReference>
<dbReference type="EMBL" id="CP017258">
    <property type="protein sequence ID" value="AQW87758.1"/>
    <property type="molecule type" value="Genomic_DNA"/>
</dbReference>
<keyword evidence="5 6" id="KW-0482">Metalloprotease</keyword>
<keyword evidence="3 6" id="KW-0378">Hydrolase</keyword>
<sequence>MIKKYLLSLAFIGIMVVGCYTSTTQGGLVGENSRQLLLVSSEQMDQSANQAYMQTLTDAKTKNSLNTDIVLTKRVKVIADRIIKQVGTFRKDALNWNWQVNVIDQDILNAWCMPGGKIAVYSGLIKRLNLNDAQLAAVLGHEIAHALREHSREQASNDKMKNLGIFAIAKVTGLDSSTTNLIELATRYTIMLPFSRAHETQADHIGTELMARAGYDPKEAVRVWVKMSKLSKQSTPEILSTHPSNASRIADLKNIANKVMPLYLTTKN</sequence>
<organism evidence="8 9">
    <name type="scientific">Campylobacter pinnipediorum subsp. caledonicus</name>
    <dbReference type="NCBI Taxonomy" id="1874362"/>
    <lineage>
        <taxon>Bacteria</taxon>
        <taxon>Pseudomonadati</taxon>
        <taxon>Campylobacterota</taxon>
        <taxon>Epsilonproteobacteria</taxon>
        <taxon>Campylobacterales</taxon>
        <taxon>Campylobacteraceae</taxon>
        <taxon>Campylobacter</taxon>
    </lineage>
</organism>
<feature type="domain" description="Peptidase M48" evidence="7">
    <location>
        <begin position="74"/>
        <end position="255"/>
    </location>
</feature>
<comment type="similarity">
    <text evidence="6">Belongs to the peptidase M48 family.</text>
</comment>
<dbReference type="GO" id="GO:0051603">
    <property type="term" value="P:proteolysis involved in protein catabolic process"/>
    <property type="evidence" value="ECO:0007669"/>
    <property type="project" value="TreeGrafter"/>
</dbReference>
<evidence type="ECO:0000256" key="6">
    <source>
        <dbReference type="RuleBase" id="RU003983"/>
    </source>
</evidence>
<dbReference type="PANTHER" id="PTHR22726:SF1">
    <property type="entry name" value="METALLOENDOPEPTIDASE OMA1, MITOCHONDRIAL"/>
    <property type="match status" value="1"/>
</dbReference>
<keyword evidence="4 6" id="KW-0862">Zinc</keyword>
<protein>
    <submittedName>
        <fullName evidence="8">Peptidase, M48 family</fullName>
    </submittedName>
</protein>
<name>A0A1S6U7N0_9BACT</name>
<keyword evidence="2" id="KW-0479">Metal-binding</keyword>
<evidence type="ECO:0000256" key="3">
    <source>
        <dbReference type="ARBA" id="ARBA00022801"/>
    </source>
</evidence>
<dbReference type="CDD" id="cd07331">
    <property type="entry name" value="M48C_Oma1_like"/>
    <property type="match status" value="1"/>
</dbReference>
<evidence type="ECO:0000313" key="9">
    <source>
        <dbReference type="Proteomes" id="UP000190868"/>
    </source>
</evidence>
<dbReference type="InterPro" id="IPR001915">
    <property type="entry name" value="Peptidase_M48"/>
</dbReference>
<dbReference type="GO" id="GO:0004222">
    <property type="term" value="F:metalloendopeptidase activity"/>
    <property type="evidence" value="ECO:0007669"/>
    <property type="project" value="InterPro"/>
</dbReference>
<evidence type="ECO:0000256" key="2">
    <source>
        <dbReference type="ARBA" id="ARBA00022723"/>
    </source>
</evidence>
<evidence type="ECO:0000256" key="4">
    <source>
        <dbReference type="ARBA" id="ARBA00022833"/>
    </source>
</evidence>
<dbReference type="PROSITE" id="PS51257">
    <property type="entry name" value="PROKAR_LIPOPROTEIN"/>
    <property type="match status" value="1"/>
</dbReference>
<dbReference type="Proteomes" id="UP000190868">
    <property type="component" value="Chromosome"/>
</dbReference>
<dbReference type="Gene3D" id="3.30.2010.10">
    <property type="entry name" value="Metalloproteases ('zincins'), catalytic domain"/>
    <property type="match status" value="1"/>
</dbReference>
<dbReference type="AlphaFoldDB" id="A0A1S6U7N0"/>
<accession>A0A1S6U7N0</accession>
<evidence type="ECO:0000256" key="1">
    <source>
        <dbReference type="ARBA" id="ARBA00022670"/>
    </source>
</evidence>
<dbReference type="InterPro" id="IPR051156">
    <property type="entry name" value="Mito/Outer_Membr_Metalloprot"/>
</dbReference>